<evidence type="ECO:0000313" key="1">
    <source>
        <dbReference type="EMBL" id="HIP98562.1"/>
    </source>
</evidence>
<dbReference type="Proteomes" id="UP000606463">
    <property type="component" value="Unassembled WGS sequence"/>
</dbReference>
<evidence type="ECO:0000313" key="2">
    <source>
        <dbReference type="Proteomes" id="UP000606463"/>
    </source>
</evidence>
<protein>
    <submittedName>
        <fullName evidence="1">Uncharacterized protein</fullName>
    </submittedName>
</protein>
<accession>A0A9D0YPN6</accession>
<reference evidence="1" key="1">
    <citation type="journal article" date="2020" name="ISME J.">
        <title>Gammaproteobacteria mediating utilization of methyl-, sulfur- and petroleum organic compounds in deep ocean hydrothermal plumes.</title>
        <authorList>
            <person name="Zhou Z."/>
            <person name="Liu Y."/>
            <person name="Pan J."/>
            <person name="Cron B.R."/>
            <person name="Toner B.M."/>
            <person name="Anantharaman K."/>
            <person name="Breier J.A."/>
            <person name="Dick G.J."/>
            <person name="Li M."/>
        </authorList>
    </citation>
    <scope>NUCLEOTIDE SEQUENCE</scope>
    <source>
        <strain evidence="1">SZUA-1501</strain>
    </source>
</reference>
<gene>
    <name evidence="1" type="ORF">EYH37_04270</name>
</gene>
<dbReference type="AlphaFoldDB" id="A0A9D0YPN6"/>
<name>A0A9D0YPN6_AQUAO</name>
<proteinExistence type="predicted"/>
<organism evidence="1 2">
    <name type="scientific">Aquifex aeolicus</name>
    <dbReference type="NCBI Taxonomy" id="63363"/>
    <lineage>
        <taxon>Bacteria</taxon>
        <taxon>Pseudomonadati</taxon>
        <taxon>Aquificota</taxon>
        <taxon>Aquificia</taxon>
        <taxon>Aquificales</taxon>
        <taxon>Aquificaceae</taxon>
        <taxon>Aquifex</taxon>
    </lineage>
</organism>
<comment type="caution">
    <text evidence="1">The sequence shown here is derived from an EMBL/GenBank/DDBJ whole genome shotgun (WGS) entry which is preliminary data.</text>
</comment>
<dbReference type="EMBL" id="DQVE01000046">
    <property type="protein sequence ID" value="HIP98562.1"/>
    <property type="molecule type" value="Genomic_DNA"/>
</dbReference>
<sequence length="81" mass="9706">MEDKLLLGLLYLDKKFKTPTDIEELLPHIELVLKLASQRESFSGEEEYLLRKLFYKLNRFEKFVKRKSEMWSAKLKVEGRA</sequence>